<comment type="caution">
    <text evidence="1">The sequence shown here is derived from an EMBL/GenBank/DDBJ whole genome shotgun (WGS) entry which is preliminary data.</text>
</comment>
<name>B9AF71_METSM</name>
<evidence type="ECO:0008006" key="3">
    <source>
        <dbReference type="Google" id="ProtNLM"/>
    </source>
</evidence>
<sequence>MEWVKMRELFEKMIDESMAAQRADIDTIKKKRGTDFKIKDAEPYVKVASKMEAIDNQAQSVFDLHVNSVKTHFDTLCSLTDTVIPEDDPFVEHYQTPPVLEILTEEDAGFSDSLDKFIDKIASCEALIGKEVIRRYGGVYGPTCVVDFALIPGSTSNVVNQILLETDIPENHKQAILAAKSWGMNTSYGVGEAFANALEGGSTAAEAVSEEIATLQNIYKNPIEAQGQLMDNAGHSSFDVRKYMNSYKKKMRSTVIAAMGDDVHYGNILTVPAYCVGDIAHHISQSTFNMCKDDMTMGIIEATTDVIETSLRDNLDNFKSVFDVLSLATGSSACATEYILELDGFNAVMIVDLLTKRFHNFVQQFPTRGAAAELHNCDFMDMIYRGWGFLDKARKGRASESGILKPLVSGFEVNLNPVEENEVIMNPQRYAYPACAISVRFSSLMRLADYPCLLTSEPITATMMTNIMALNKEDAGSPVKGCKNCASASLIDFRHDFCQWKDAV</sequence>
<dbReference type="PATRIC" id="fig|483214.13.peg.973"/>
<protein>
    <recommendedName>
        <fullName evidence="3">DUF2193 domain-containing protein</fullName>
    </recommendedName>
</protein>
<evidence type="ECO:0000313" key="1">
    <source>
        <dbReference type="EMBL" id="EEE42111.1"/>
    </source>
</evidence>
<accession>B9AF71</accession>
<proteinExistence type="predicted"/>
<reference evidence="1 2" key="2">
    <citation type="submission" date="2008-11" db="EMBL/GenBank/DDBJ databases">
        <title>Draft genome sequence of Methanobrevibacter smithii (DSM 2375).</title>
        <authorList>
            <person name="Sudarsanam P."/>
            <person name="Ley R."/>
            <person name="Guruge J."/>
            <person name="Turnbaugh P.J."/>
            <person name="Mahowald M."/>
            <person name="Liep D."/>
            <person name="Gordon J."/>
        </authorList>
    </citation>
    <scope>NUCLEOTIDE SEQUENCE [LARGE SCALE GENOMIC DNA]</scope>
    <source>
        <strain evidence="1 2">DSM 2375</strain>
    </source>
</reference>
<gene>
    <name evidence="1" type="ORF">METSMIALI_01009</name>
</gene>
<dbReference type="InterPro" id="IPR018694">
    <property type="entry name" value="DUF2193"/>
</dbReference>
<dbReference type="AlphaFoldDB" id="B9AF71"/>
<dbReference type="Proteomes" id="UP000003489">
    <property type="component" value="Unassembled WGS sequence"/>
</dbReference>
<evidence type="ECO:0000313" key="2">
    <source>
        <dbReference type="Proteomes" id="UP000003489"/>
    </source>
</evidence>
<reference evidence="1 2" key="1">
    <citation type="submission" date="2008-10" db="EMBL/GenBank/DDBJ databases">
        <authorList>
            <person name="Fulton L."/>
            <person name="Clifton S."/>
            <person name="Fulton B."/>
            <person name="Xu J."/>
            <person name="Minx P."/>
            <person name="Pepin K.H."/>
            <person name="Johnson M."/>
            <person name="Bhonagiri V."/>
            <person name="Nash W.E."/>
            <person name="Mardis E.R."/>
            <person name="Wilson R.K."/>
        </authorList>
    </citation>
    <scope>NUCLEOTIDE SEQUENCE [LARGE SCALE GENOMIC DNA]</scope>
    <source>
        <strain evidence="1 2">DSM 2375</strain>
    </source>
</reference>
<organism evidence="1 2">
    <name type="scientific">Methanobrevibacter smithii DSM 2375</name>
    <dbReference type="NCBI Taxonomy" id="483214"/>
    <lineage>
        <taxon>Archaea</taxon>
        <taxon>Methanobacteriati</taxon>
        <taxon>Methanobacteriota</taxon>
        <taxon>Methanomada group</taxon>
        <taxon>Methanobacteria</taxon>
        <taxon>Methanobacteriales</taxon>
        <taxon>Methanobacteriaceae</taxon>
        <taxon>Methanobrevibacter</taxon>
    </lineage>
</organism>
<dbReference type="EMBL" id="ABYW01000007">
    <property type="protein sequence ID" value="EEE42111.1"/>
    <property type="molecule type" value="Genomic_DNA"/>
</dbReference>
<dbReference type="HOGENOM" id="CLU_560960_0_0_2"/>
<dbReference type="Pfam" id="PF09959">
    <property type="entry name" value="DUF2193"/>
    <property type="match status" value="1"/>
</dbReference>